<protein>
    <submittedName>
        <fullName evidence="1">Uncharacterized protein</fullName>
    </submittedName>
</protein>
<sequence length="45" mass="4631">MGEDDGEVVHAQLSSKQRACKRGSVGILPATQPGAAPAMATFSFL</sequence>
<gene>
    <name evidence="1" type="ORF">PAHAL_8G130200</name>
</gene>
<dbReference type="Proteomes" id="UP000243499">
    <property type="component" value="Chromosome 8"/>
</dbReference>
<proteinExistence type="predicted"/>
<organism evidence="1">
    <name type="scientific">Panicum hallii</name>
    <dbReference type="NCBI Taxonomy" id="206008"/>
    <lineage>
        <taxon>Eukaryota</taxon>
        <taxon>Viridiplantae</taxon>
        <taxon>Streptophyta</taxon>
        <taxon>Embryophyta</taxon>
        <taxon>Tracheophyta</taxon>
        <taxon>Spermatophyta</taxon>
        <taxon>Magnoliopsida</taxon>
        <taxon>Liliopsida</taxon>
        <taxon>Poales</taxon>
        <taxon>Poaceae</taxon>
        <taxon>PACMAD clade</taxon>
        <taxon>Panicoideae</taxon>
        <taxon>Panicodae</taxon>
        <taxon>Paniceae</taxon>
        <taxon>Panicinae</taxon>
        <taxon>Panicum</taxon>
        <taxon>Panicum sect. Panicum</taxon>
    </lineage>
</organism>
<dbReference type="AlphaFoldDB" id="A0A2T8I8S3"/>
<reference evidence="1" key="1">
    <citation type="submission" date="2018-04" db="EMBL/GenBank/DDBJ databases">
        <title>WGS assembly of Panicum hallii.</title>
        <authorList>
            <person name="Lovell J."/>
            <person name="Jenkins J."/>
            <person name="Lowry D."/>
            <person name="Mamidi S."/>
            <person name="Sreedasyam A."/>
            <person name="Weng X."/>
            <person name="Barry K."/>
            <person name="Bonette J."/>
            <person name="Campitelli B."/>
            <person name="Daum C."/>
            <person name="Gordon S."/>
            <person name="Gould B."/>
            <person name="Lipzen A."/>
            <person name="Macqueen A."/>
            <person name="Palacio-Mejia J."/>
            <person name="Plott C."/>
            <person name="Shakirov E."/>
            <person name="Shu S."/>
            <person name="Yoshinaga Y."/>
            <person name="Zane M."/>
            <person name="Rokhsar D."/>
            <person name="Grimwood J."/>
            <person name="Schmutz J."/>
            <person name="Juenger T."/>
        </authorList>
    </citation>
    <scope>NUCLEOTIDE SEQUENCE [LARGE SCALE GENOMIC DNA]</scope>
    <source>
        <strain evidence="1">FIL2</strain>
    </source>
</reference>
<dbReference type="Gramene" id="PVH34071">
    <property type="protein sequence ID" value="PVH34071"/>
    <property type="gene ID" value="PAHAL_8G130200"/>
</dbReference>
<evidence type="ECO:0000313" key="1">
    <source>
        <dbReference type="EMBL" id="PVH34071.1"/>
    </source>
</evidence>
<accession>A0A2T8I8S3</accession>
<name>A0A2T8I8S3_9POAL</name>
<dbReference type="EMBL" id="CM008053">
    <property type="protein sequence ID" value="PVH34071.1"/>
    <property type="molecule type" value="Genomic_DNA"/>
</dbReference>